<dbReference type="EMBL" id="JANBPT010000318">
    <property type="protein sequence ID" value="KAJ1923698.1"/>
    <property type="molecule type" value="Genomic_DNA"/>
</dbReference>
<feature type="transmembrane region" description="Helical" evidence="1">
    <location>
        <begin position="256"/>
        <end position="274"/>
    </location>
</feature>
<comment type="caution">
    <text evidence="2">The sequence shown here is derived from an EMBL/GenBank/DDBJ whole genome shotgun (WGS) entry which is preliminary data.</text>
</comment>
<keyword evidence="3" id="KW-1185">Reference proteome</keyword>
<proteinExistence type="predicted"/>
<organism evidence="2 3">
    <name type="scientific">Tieghemiomyces parasiticus</name>
    <dbReference type="NCBI Taxonomy" id="78921"/>
    <lineage>
        <taxon>Eukaryota</taxon>
        <taxon>Fungi</taxon>
        <taxon>Fungi incertae sedis</taxon>
        <taxon>Zoopagomycota</taxon>
        <taxon>Kickxellomycotina</taxon>
        <taxon>Dimargaritomycetes</taxon>
        <taxon>Dimargaritales</taxon>
        <taxon>Dimargaritaceae</taxon>
        <taxon>Tieghemiomyces</taxon>
    </lineage>
</organism>
<gene>
    <name evidence="2" type="ORF">IWQ60_005724</name>
</gene>
<dbReference type="InterPro" id="IPR027948">
    <property type="entry name" value="DUF4436"/>
</dbReference>
<evidence type="ECO:0000313" key="3">
    <source>
        <dbReference type="Proteomes" id="UP001150569"/>
    </source>
</evidence>
<feature type="transmembrane region" description="Helical" evidence="1">
    <location>
        <begin position="225"/>
        <end position="250"/>
    </location>
</feature>
<accession>A0A9W8A6F8</accession>
<dbReference type="Proteomes" id="UP001150569">
    <property type="component" value="Unassembled WGS sequence"/>
</dbReference>
<sequence>MPTFKEKLANLARTAWRRTRYRRGIYFCIILAVWLTIVPPVYVTYLYQGGEAHTTHRLPLDINGRALPADTPTANLPADRVELTLVAEQADLTKHKVDYYMEATPFGKYRGGSNSDLAVGLTAYYGPKDVVYKAGNRMAVANFKIPVLGYPRMFPFDQYAGRFEVTLLETASLANGSSTPTSVPFIIRAYSDIQLVVVSTTLSTLDDYPGMIIAEIVAKRTPVTLGFCFVVIIIMWGLALTVATLAFQLVVWRTDFAGPLIIAAVTLMFSLPGLRNAQPGVPALGCASDMLSYFCLNPAAALTDPKRHVLLFLKRILRNCCFQ</sequence>
<name>A0A9W8A6F8_9FUNG</name>
<dbReference type="OrthoDB" id="2117972at2759"/>
<dbReference type="AlphaFoldDB" id="A0A9W8A6F8"/>
<keyword evidence="1" id="KW-0812">Transmembrane</keyword>
<dbReference type="Pfam" id="PF14494">
    <property type="entry name" value="DUF4436"/>
    <property type="match status" value="1"/>
</dbReference>
<protein>
    <submittedName>
        <fullName evidence="2">Uncharacterized protein</fullName>
    </submittedName>
</protein>
<evidence type="ECO:0000313" key="2">
    <source>
        <dbReference type="EMBL" id="KAJ1923698.1"/>
    </source>
</evidence>
<evidence type="ECO:0000256" key="1">
    <source>
        <dbReference type="SAM" id="Phobius"/>
    </source>
</evidence>
<feature type="transmembrane region" description="Helical" evidence="1">
    <location>
        <begin position="24"/>
        <end position="47"/>
    </location>
</feature>
<keyword evidence="1" id="KW-1133">Transmembrane helix</keyword>
<keyword evidence="1" id="KW-0472">Membrane</keyword>
<reference evidence="2" key="1">
    <citation type="submission" date="2022-07" db="EMBL/GenBank/DDBJ databases">
        <title>Phylogenomic reconstructions and comparative analyses of Kickxellomycotina fungi.</title>
        <authorList>
            <person name="Reynolds N.K."/>
            <person name="Stajich J.E."/>
            <person name="Barry K."/>
            <person name="Grigoriev I.V."/>
            <person name="Crous P."/>
            <person name="Smith M.E."/>
        </authorList>
    </citation>
    <scope>NUCLEOTIDE SEQUENCE</scope>
    <source>
        <strain evidence="2">RSA 861</strain>
    </source>
</reference>